<evidence type="ECO:0000256" key="1">
    <source>
        <dbReference type="SAM" id="Phobius"/>
    </source>
</evidence>
<dbReference type="Proteomes" id="UP001281731">
    <property type="component" value="Unassembled WGS sequence"/>
</dbReference>
<dbReference type="Pfam" id="PF09605">
    <property type="entry name" value="Trep_Strep"/>
    <property type="match status" value="1"/>
</dbReference>
<feature type="transmembrane region" description="Helical" evidence="1">
    <location>
        <begin position="182"/>
        <end position="201"/>
    </location>
</feature>
<organism evidence="3 5">
    <name type="scientific">Actinotignum urinale</name>
    <dbReference type="NCBI Taxonomy" id="190146"/>
    <lineage>
        <taxon>Bacteria</taxon>
        <taxon>Bacillati</taxon>
        <taxon>Actinomycetota</taxon>
        <taxon>Actinomycetes</taxon>
        <taxon>Actinomycetales</taxon>
        <taxon>Actinomycetaceae</taxon>
        <taxon>Actinotignum</taxon>
    </lineage>
</organism>
<evidence type="ECO:0000313" key="4">
    <source>
        <dbReference type="Proteomes" id="UP001275049"/>
    </source>
</evidence>
<feature type="transmembrane region" description="Helical" evidence="1">
    <location>
        <begin position="31"/>
        <end position="51"/>
    </location>
</feature>
<dbReference type="EMBL" id="JAWNGA010000022">
    <property type="protein sequence ID" value="MDY5133814.1"/>
    <property type="molecule type" value="Genomic_DNA"/>
</dbReference>
<gene>
    <name evidence="3" type="ORF">R6G80_04815</name>
    <name evidence="2" type="ORF">R6G86_08745</name>
</gene>
<dbReference type="Proteomes" id="UP001275049">
    <property type="component" value="Unassembled WGS sequence"/>
</dbReference>
<dbReference type="InterPro" id="IPR011733">
    <property type="entry name" value="CHP02185_IM"/>
</dbReference>
<sequence length="215" mass="23645">MATRLKHSTVHNHKRNNYVHTTSSRLNTRDFINIGVFTALMFVIVFAFGMLGLVPAAMYAGFLLSILVNGIVFALFTARTPKMGALTIMLIMIEILFFVTGHWVGGIAIATVFGLLADLVITKGPKNVKVRVPLAYALFILPIYVSPWMPLFINQDAYMSAIAEQMGAEYAAKMAQVVTPPILLGFFVVMLIVGWLAGLLGTRVARKHFERAGLV</sequence>
<feature type="transmembrane region" description="Helical" evidence="1">
    <location>
        <begin position="57"/>
        <end position="76"/>
    </location>
</feature>
<feature type="transmembrane region" description="Helical" evidence="1">
    <location>
        <begin position="105"/>
        <end position="122"/>
    </location>
</feature>
<name>A0AAW9HMR9_9ACTO</name>
<keyword evidence="4" id="KW-1185">Reference proteome</keyword>
<proteinExistence type="predicted"/>
<dbReference type="AlphaFoldDB" id="A0AAW9HMR9"/>
<accession>A0AAW9HMR9</accession>
<comment type="caution">
    <text evidence="3">The sequence shown here is derived from an EMBL/GenBank/DDBJ whole genome shotgun (WGS) entry which is preliminary data.</text>
</comment>
<dbReference type="NCBIfam" id="TIGR02185">
    <property type="entry name" value="Trep_Strep"/>
    <property type="match status" value="1"/>
</dbReference>
<keyword evidence="1" id="KW-0472">Membrane</keyword>
<dbReference type="EMBL" id="JAWNGC010000004">
    <property type="protein sequence ID" value="MDY5155047.1"/>
    <property type="molecule type" value="Genomic_DNA"/>
</dbReference>
<evidence type="ECO:0000313" key="3">
    <source>
        <dbReference type="EMBL" id="MDY5155047.1"/>
    </source>
</evidence>
<dbReference type="RefSeq" id="WP_320755601.1">
    <property type="nucleotide sequence ID" value="NZ_JAWNGA010000022.1"/>
</dbReference>
<evidence type="ECO:0000313" key="2">
    <source>
        <dbReference type="EMBL" id="MDY5133814.1"/>
    </source>
</evidence>
<feature type="transmembrane region" description="Helical" evidence="1">
    <location>
        <begin position="134"/>
        <end position="153"/>
    </location>
</feature>
<evidence type="ECO:0000313" key="5">
    <source>
        <dbReference type="Proteomes" id="UP001281731"/>
    </source>
</evidence>
<reference evidence="3 4" key="1">
    <citation type="submission" date="2023-10" db="EMBL/GenBank/DDBJ databases">
        <title>Whole Genome based description of the genera Actinobaculum and Actinotignum reveals a complex phylogenetic relationship within the species included in the genus Actinotignum.</title>
        <authorList>
            <person name="Jensen C.S."/>
            <person name="Dargis R."/>
            <person name="Kemp M."/>
            <person name="Christensen J.J."/>
        </authorList>
    </citation>
    <scope>NUCLEOTIDE SEQUENCE</scope>
    <source>
        <strain evidence="3">SLA_B511</strain>
        <strain evidence="2 4">SLA_B974</strain>
    </source>
</reference>
<keyword evidence="1" id="KW-1133">Transmembrane helix</keyword>
<keyword evidence="1" id="KW-0812">Transmembrane</keyword>
<protein>
    <submittedName>
        <fullName evidence="3">MptD family putative ECF transporter S component</fullName>
    </submittedName>
</protein>